<feature type="compositionally biased region" description="Polar residues" evidence="2">
    <location>
        <begin position="1057"/>
        <end position="1071"/>
    </location>
</feature>
<feature type="coiled-coil region" evidence="1">
    <location>
        <begin position="1321"/>
        <end position="1348"/>
    </location>
</feature>
<feature type="compositionally biased region" description="Basic and acidic residues" evidence="2">
    <location>
        <begin position="826"/>
        <end position="838"/>
    </location>
</feature>
<dbReference type="Pfam" id="PF15445">
    <property type="entry name" value="ATS"/>
    <property type="match status" value="2"/>
</dbReference>
<feature type="compositionally biased region" description="Low complexity" evidence="2">
    <location>
        <begin position="1998"/>
        <end position="2012"/>
    </location>
</feature>
<proteinExistence type="predicted"/>
<evidence type="ECO:0000259" key="4">
    <source>
        <dbReference type="Pfam" id="PF05424"/>
    </source>
</evidence>
<evidence type="ECO:0000259" key="5">
    <source>
        <dbReference type="Pfam" id="PF15445"/>
    </source>
</evidence>
<feature type="region of interest" description="Disordered" evidence="2">
    <location>
        <begin position="1649"/>
        <end position="1760"/>
    </location>
</feature>
<feature type="domain" description="Duffy-binding-like" evidence="8">
    <location>
        <begin position="332"/>
        <end position="507"/>
    </location>
</feature>
<dbReference type="InterPro" id="IPR041480">
    <property type="entry name" value="CIDR1_gamma"/>
</dbReference>
<dbReference type="Pfam" id="PF05424">
    <property type="entry name" value="Duffy_binding"/>
    <property type="match status" value="2"/>
</dbReference>
<feature type="region of interest" description="Disordered" evidence="2">
    <location>
        <begin position="1131"/>
        <end position="1152"/>
    </location>
</feature>
<feature type="region of interest" description="Disordered" evidence="2">
    <location>
        <begin position="2165"/>
        <end position="2203"/>
    </location>
</feature>
<feature type="region of interest" description="Disordered" evidence="2">
    <location>
        <begin position="1909"/>
        <end position="1972"/>
    </location>
</feature>
<organism evidence="9 10">
    <name type="scientific">Plasmodium falciparum NF135/5.C10</name>
    <dbReference type="NCBI Taxonomy" id="1036726"/>
    <lineage>
        <taxon>Eukaryota</taxon>
        <taxon>Sar</taxon>
        <taxon>Alveolata</taxon>
        <taxon>Apicomplexa</taxon>
        <taxon>Aconoidasida</taxon>
        <taxon>Haemosporida</taxon>
        <taxon>Plasmodiidae</taxon>
        <taxon>Plasmodium</taxon>
        <taxon>Plasmodium (Laverania)</taxon>
    </lineage>
</organism>
<evidence type="ECO:0000256" key="2">
    <source>
        <dbReference type="SAM" id="MobiDB-lite"/>
    </source>
</evidence>
<feature type="region of interest" description="Disordered" evidence="2">
    <location>
        <begin position="826"/>
        <end position="897"/>
    </location>
</feature>
<dbReference type="EMBL" id="KI926021">
    <property type="protein sequence ID" value="ETW44897.1"/>
    <property type="molecule type" value="Genomic_DNA"/>
</dbReference>
<feature type="region of interest" description="Disordered" evidence="2">
    <location>
        <begin position="1050"/>
        <end position="1074"/>
    </location>
</feature>
<dbReference type="Gene3D" id="1.20.58.830">
    <property type="match status" value="3"/>
</dbReference>
<evidence type="ECO:0000259" key="6">
    <source>
        <dbReference type="Pfam" id="PF15447"/>
    </source>
</evidence>
<dbReference type="FunFam" id="1.20.58.830:FF:000001">
    <property type="entry name" value="Erythrocyte membrane protein 1, PfEMP1"/>
    <property type="match status" value="1"/>
</dbReference>
<name>W4IN80_PLAFA</name>
<dbReference type="InterPro" id="IPR054595">
    <property type="entry name" value="DBL_C"/>
</dbReference>
<dbReference type="OrthoDB" id="10521891at2759"/>
<dbReference type="GO" id="GO:0046789">
    <property type="term" value="F:host cell surface receptor binding"/>
    <property type="evidence" value="ECO:0007669"/>
    <property type="project" value="InterPro"/>
</dbReference>
<feature type="region of interest" description="Disordered" evidence="2">
    <location>
        <begin position="1988"/>
        <end position="2027"/>
    </location>
</feature>
<feature type="domain" description="Plasmodium falciparum erythrocyte membrane protein-1 N-terminal segment" evidence="6">
    <location>
        <begin position="16"/>
        <end position="49"/>
    </location>
</feature>
<feature type="compositionally biased region" description="Polar residues" evidence="2">
    <location>
        <begin position="1131"/>
        <end position="1148"/>
    </location>
</feature>
<dbReference type="InterPro" id="IPR008602">
    <property type="entry name" value="Duffy-antigen-binding"/>
</dbReference>
<feature type="compositionally biased region" description="Polar residues" evidence="2">
    <location>
        <begin position="2169"/>
        <end position="2185"/>
    </location>
</feature>
<dbReference type="Gene3D" id="1.20.1310.20">
    <property type="entry name" value="Duffy-antigen binding domain"/>
    <property type="match status" value="2"/>
</dbReference>
<dbReference type="InterPro" id="IPR029210">
    <property type="entry name" value="PfEMP1_NTS"/>
</dbReference>
<evidence type="ECO:0000313" key="9">
    <source>
        <dbReference type="EMBL" id="ETW44897.1"/>
    </source>
</evidence>
<dbReference type="Proteomes" id="UP000019114">
    <property type="component" value="Unassembled WGS sequence"/>
</dbReference>
<feature type="compositionally biased region" description="Pro residues" evidence="2">
    <location>
        <begin position="1743"/>
        <end position="1755"/>
    </location>
</feature>
<feature type="compositionally biased region" description="Polar residues" evidence="2">
    <location>
        <begin position="938"/>
        <end position="960"/>
    </location>
</feature>
<feature type="domain" description="Cysteine-rich interdomain region 1 gamma" evidence="7">
    <location>
        <begin position="1443"/>
        <end position="1492"/>
    </location>
</feature>
<dbReference type="InterPro" id="IPR029211">
    <property type="entry name" value="PfEMP1_ATS"/>
</dbReference>
<dbReference type="SUPFAM" id="SSF140924">
    <property type="entry name" value="Duffy binding domain-like"/>
    <property type="match status" value="4"/>
</dbReference>
<dbReference type="InterPro" id="IPR042202">
    <property type="entry name" value="Duffy-ag-bd_sf"/>
</dbReference>
<feature type="compositionally biased region" description="Basic and acidic residues" evidence="2">
    <location>
        <begin position="1706"/>
        <end position="1720"/>
    </location>
</feature>
<feature type="region of interest" description="Disordered" evidence="2">
    <location>
        <begin position="935"/>
        <end position="962"/>
    </location>
</feature>
<feature type="coiled-coil region" evidence="1">
    <location>
        <begin position="214"/>
        <end position="248"/>
    </location>
</feature>
<protein>
    <recommendedName>
        <fullName evidence="11">Erythrocyte membrane protein 1</fullName>
    </recommendedName>
</protein>
<dbReference type="FunFam" id="1.10.1900.40:FF:000001">
    <property type="entry name" value="Erythrocyte membrane protein 1"/>
    <property type="match status" value="1"/>
</dbReference>
<evidence type="ECO:0000259" key="8">
    <source>
        <dbReference type="Pfam" id="PF22672"/>
    </source>
</evidence>
<dbReference type="Pfam" id="PF18562">
    <property type="entry name" value="CIDR1_gamma"/>
    <property type="match status" value="1"/>
</dbReference>
<feature type="domain" description="Duffy-binding-like" evidence="3">
    <location>
        <begin position="1513"/>
        <end position="1655"/>
    </location>
</feature>
<dbReference type="GO" id="GO:0016020">
    <property type="term" value="C:membrane"/>
    <property type="evidence" value="ECO:0007669"/>
    <property type="project" value="InterPro"/>
</dbReference>
<feature type="domain" description="Duffy-antigen binding" evidence="4">
    <location>
        <begin position="129"/>
        <end position="328"/>
    </location>
</feature>
<reference evidence="9 10" key="2">
    <citation type="submission" date="2013-02" db="EMBL/GenBank/DDBJ databases">
        <title>The Genome Sequence of Plasmodium falciparum NF135/5.C10.</title>
        <authorList>
            <consortium name="The Broad Institute Genome Sequencing Platform"/>
            <consortium name="The Broad Institute Genome Sequencing Center for Infectious Disease"/>
            <person name="Neafsey D."/>
            <person name="Cheeseman I."/>
            <person name="Volkman S."/>
            <person name="Adams J."/>
            <person name="Walker B."/>
            <person name="Young S.K."/>
            <person name="Zeng Q."/>
            <person name="Gargeya S."/>
            <person name="Fitzgerald M."/>
            <person name="Haas B."/>
            <person name="Abouelleil A."/>
            <person name="Alvarado L."/>
            <person name="Arachchi H.M."/>
            <person name="Berlin A.M."/>
            <person name="Chapman S.B."/>
            <person name="Dewar J."/>
            <person name="Goldberg J."/>
            <person name="Griggs A."/>
            <person name="Gujja S."/>
            <person name="Hansen M."/>
            <person name="Howarth C."/>
            <person name="Imamovic A."/>
            <person name="Larimer J."/>
            <person name="McCowan C."/>
            <person name="Murphy C."/>
            <person name="Neiman D."/>
            <person name="Pearson M."/>
            <person name="Priest M."/>
            <person name="Roberts A."/>
            <person name="Saif S."/>
            <person name="Shea T."/>
            <person name="Sisk P."/>
            <person name="Sykes S."/>
            <person name="Wortman J."/>
            <person name="Nusbaum C."/>
            <person name="Birren B."/>
        </authorList>
    </citation>
    <scope>NUCLEOTIDE SEQUENCE [LARGE SCALE GENOMIC DNA]</scope>
    <source>
        <strain evidence="9 10">NF135/5.C10</strain>
    </source>
</reference>
<feature type="compositionally biased region" description="Polar residues" evidence="2">
    <location>
        <begin position="2017"/>
        <end position="2026"/>
    </location>
</feature>
<feature type="domain" description="Duffy-antigen binding" evidence="4">
    <location>
        <begin position="982"/>
        <end position="1186"/>
    </location>
</feature>
<feature type="domain" description="Duffy-binding-like" evidence="3">
    <location>
        <begin position="669"/>
        <end position="831"/>
    </location>
</feature>
<dbReference type="Gene3D" id="1.10.1900.40">
    <property type="entry name" value="Acidic terminal segments, variant surface antigen of PfEMP1"/>
    <property type="match status" value="2"/>
</dbReference>
<feature type="compositionally biased region" description="Polar residues" evidence="2">
    <location>
        <begin position="2194"/>
        <end position="2203"/>
    </location>
</feature>
<dbReference type="InterPro" id="IPR044932">
    <property type="entry name" value="PfEMP1_ATS_sf"/>
</dbReference>
<gene>
    <name evidence="9" type="ORF">PFNF135_00672</name>
</gene>
<accession>W4IN80</accession>
<evidence type="ECO:0000256" key="1">
    <source>
        <dbReference type="SAM" id="Coils"/>
    </source>
</evidence>
<dbReference type="InterPro" id="IPR004258">
    <property type="entry name" value="DBL"/>
</dbReference>
<feature type="domain" description="Plasmodium falciparum erythrocyte membrane protein 1 acidic terminal segment" evidence="5">
    <location>
        <begin position="2013"/>
        <end position="2305"/>
    </location>
</feature>
<evidence type="ECO:0000259" key="7">
    <source>
        <dbReference type="Pfam" id="PF18562"/>
    </source>
</evidence>
<feature type="compositionally biased region" description="Acidic residues" evidence="2">
    <location>
        <begin position="1669"/>
        <end position="1678"/>
    </location>
</feature>
<feature type="domain" description="Plasmodium falciparum erythrocyte membrane protein 1 acidic terminal segment" evidence="5">
    <location>
        <begin position="1765"/>
        <end position="1830"/>
    </location>
</feature>
<dbReference type="FunFam" id="1.20.58.1930:FF:000001">
    <property type="entry name" value="Erythrocyte membrane protein 1, PfEMP1"/>
    <property type="match status" value="1"/>
</dbReference>
<evidence type="ECO:0008006" key="11">
    <source>
        <dbReference type="Google" id="ProtNLM"/>
    </source>
</evidence>
<dbReference type="Pfam" id="PF22672">
    <property type="entry name" value="DBL_C"/>
    <property type="match status" value="2"/>
</dbReference>
<feature type="domain" description="Duffy-binding-like" evidence="8">
    <location>
        <begin position="1247"/>
        <end position="1397"/>
    </location>
</feature>
<dbReference type="FunFam" id="1.20.1310.20:FF:000001">
    <property type="entry name" value="Erythrocyte membrane protein 1, PfEMP1"/>
    <property type="match status" value="1"/>
</dbReference>
<keyword evidence="1" id="KW-0175">Coiled coil</keyword>
<dbReference type="Gene3D" id="1.20.58.1930">
    <property type="match status" value="1"/>
</dbReference>
<evidence type="ECO:0000313" key="10">
    <source>
        <dbReference type="Proteomes" id="UP000019114"/>
    </source>
</evidence>
<sequence length="2305" mass="261625">MASSAQVGGGGNDYSDAKDLLDSIGKIVHKEVKSEAEQRSKGDLKGFLTGTTIFGGERDRTLDPCKLESKYTELISGSGGSGGSLASGVAARGERYPCGTRKEEVNRFSDTEGAQCDKKIEGNDRKNGGACAPFRRLNLCNKNMVKMDTNNDSKAKHKLLLEVCMAAYYEGDSIKTHYTPYQQKYVNSGSTICTVLARSFADIGDIVRGRDLYLGKKKKNQNGKETEREKLEKNLKKYFQQIHDKLVKDNEKAKDHYKDDGDNYYKLREDWWDANRAKVWKAITCGAPKEAKYFRKTACAGTSPTDGQCRCSDNQVPTYFDYVPQYLRWFEEWAEDFCRKRKYKLENAKKFCRGESGNDRYCDLNGFDCEKTKRGRNIYRWDYKCTGCFRSCSHFRTWIDNQKEQFVKQKEQFDKQKKKYETEISGGASSARRRRTRDAGGTSTTNYEEYEKKFYDKLKEQNYGTVNAFLEKLSKETACEKQPQDGEKIRSINFTNANTDDIFSPTEYCQACPWCGVKKQNGTWERKDNMKACPPIKLYKPKPQAKGTPINFLYSGDEEKEIGKKLKAFCDQINRDNNNGEGAAAGGRGAGGTGTTGSDSQELYQKWTCYQFEELTKVGQEGVEDEDDEVYDNEVETGGGLCILQKTNGDKNGKKQKTSHEIQKTFNPFFYYWVVHMLKDSIYWRTEKLDKCINKDKDNTCRNNNKCNKECGCFEKWVEKKKEEWKAIKEHFGNQEDFKNKRENSGSDMLGGIMYSADFVLENVLKKEVLLTSLQEAYGNAKEKEHIKKLLDDEEAVAGVLGGEHNTTIDKLLKHEGDDAKECLEKRKQDCEQRKAPTGDRGPGGRSLPPADLDEEDEEDEDEDEVEEEAEDQAVEEEPPAVDGEKGDTTPPAATTQDTVDVCTTVAKALGGKLDDACTLKYVTGKNYGWRCIAPSGDKTTTSSGVPTTSDGEKATSSGNGALLQRAKRDLATSSGKSDGSVCVPPRRRRLYVGKLETLDTDSTSQNDGKTASDKLRTAFIESAAVETFFLWDRHKKDWMAQKKAELQNGGLDPFLNGSSGDDSDPQSKLQKSGDIPTDFLRQMFYTLGDYRDIFFGKNDILIKNTNSANAKDEMAQREEKIKGAIQKFFEQSGNNQESGRPQKNATENPRKTWWKQHAESIWKGMICALTYKENGEKKIEKDGAVYEKFFGSTPGKPGTQKGTYQEKYDYETVSFGASGTEAKTNTPKTTLKEFISRPPYFRYLEEWGETFCRERKKRLDQIYKECKVDQDNGKNGKKCSGYGEDCEDQLEKKPTIFRSLLCQDCGKHCRKYKKWIERKGKEYDEQLNAYNEQKKKCQTQRKGAEGDDHDKEFYTKLETWPDAAKFLKTLGSCSKNNENGKDKLDFDKREVTFKHATDCDPCSKFKVKCKENNHCDNSKEQQCQRKTHIEAKDIKEKTDPNGNVDMVESHNSTNGFENGLEARKDAHIFKGIKKDVWKCRNVCGYVVCKSEKGNGETAIGENKDQIITITALVTHWVQNFLEDYNKIRKKLKTCMNSEVSKSENNCEKKHKCVNEWIEKKRTEWTNLKSLYLQQYGNKSSDNSYSVRTFLEEFKERPEFKNAIKPCDFDNFKTSCGLNGAESSKKKGAKDYDLVLCLLDKLGEKATSCKEKHKTCTDTPQPQTPHLPDDEEENIEENPVEHPKICENMPTQPEQQEEETCDAPSAEEKKDEKKDEKKEESEELGGTQNQPKGKPEEEILPEPASPPTPPSPPLAPSDESILHTTVPFGVALALTSIAFFFMKKKTKSSVGNLFQILQIPKSDYDIPTKLSPNRYIPYTSGKYRGKRYNYDIPTKLSPNRYIPYTSGKYRGKRYIYLEGDSGTDSGYTDHYSDITSSSESEYEEMDINDIYAPRAPKYKTLIEVVLEPSKRDTQNDIPSGDTIPTSDTPPPTSGNTIPTSDTPPPTSGNTIPTSGKNTPSDNTPTPQPITDNEWNQLKKDFISQYLQSEPNDVPNDYTSGNSSTNTNITTTSRHNVDNNTHPTMSRDNMEEKPFITSIHDRDLYTGEEYNYDMSNNSGIYPSSSNRDSLSGTKVPYSGIDLINDTLSGNQHIDIYDEVLKRKENELFGTNHVKHTSTHSVAKLTNSDPIHNQLELFHKWLDRHRNMCEKWENHHERLAKLKEQWENETHSGNTHPSDNTPPTSDIPSGKLSDIPSDNNIPSSNQILNTDVSIQIHMDNPKPINEFSNMDTYPNNSSMDTILEDLDKTYNEPYYDVQDDIYYDVNDHDASTVDTNAMDVPSKVQIEMDVNTKLVKEKYPIGDVWDI</sequence>
<feature type="compositionally biased region" description="Acidic residues" evidence="2">
    <location>
        <begin position="852"/>
        <end position="880"/>
    </location>
</feature>
<feature type="region of interest" description="Disordered" evidence="2">
    <location>
        <begin position="423"/>
        <end position="443"/>
    </location>
</feature>
<reference evidence="9 10" key="1">
    <citation type="submission" date="2013-02" db="EMBL/GenBank/DDBJ databases">
        <title>The Genome Annotation of Plasmodium falciparum NF135/5.C10.</title>
        <authorList>
            <consortium name="The Broad Institute Genome Sequencing Platform"/>
            <consortium name="The Broad Institute Genome Sequencing Center for Infectious Disease"/>
            <person name="Neafsey D."/>
            <person name="Hoffman S."/>
            <person name="Volkman S."/>
            <person name="Rosenthal P."/>
            <person name="Walker B."/>
            <person name="Young S.K."/>
            <person name="Zeng Q."/>
            <person name="Gargeya S."/>
            <person name="Fitzgerald M."/>
            <person name="Haas B."/>
            <person name="Abouelleil A."/>
            <person name="Allen A.W."/>
            <person name="Alvarado L."/>
            <person name="Arachchi H.M."/>
            <person name="Berlin A.M."/>
            <person name="Chapman S.B."/>
            <person name="Gainer-Dewar J."/>
            <person name="Goldberg J."/>
            <person name="Griggs A."/>
            <person name="Gujja S."/>
            <person name="Hansen M."/>
            <person name="Howarth C."/>
            <person name="Imamovic A."/>
            <person name="Ireland A."/>
            <person name="Larimer J."/>
            <person name="McCowan C."/>
            <person name="Murphy C."/>
            <person name="Pearson M."/>
            <person name="Poon T.W."/>
            <person name="Priest M."/>
            <person name="Roberts A."/>
            <person name="Saif S."/>
            <person name="Shea T."/>
            <person name="Sisk P."/>
            <person name="Sykes S."/>
            <person name="Wortman J."/>
            <person name="Nusbaum C."/>
            <person name="Birren B."/>
        </authorList>
    </citation>
    <scope>NUCLEOTIDE SEQUENCE [LARGE SCALE GENOMIC DNA]</scope>
    <source>
        <strain evidence="9 10">NF135/5.C10</strain>
    </source>
</reference>
<evidence type="ECO:0000259" key="3">
    <source>
        <dbReference type="Pfam" id="PF03011"/>
    </source>
</evidence>
<dbReference type="Pfam" id="PF03011">
    <property type="entry name" value="PFEMP"/>
    <property type="match status" value="2"/>
</dbReference>
<feature type="compositionally biased region" description="Polar residues" evidence="2">
    <location>
        <begin position="1948"/>
        <end position="1972"/>
    </location>
</feature>
<dbReference type="Pfam" id="PF15447">
    <property type="entry name" value="NTS"/>
    <property type="match status" value="1"/>
</dbReference>